<dbReference type="RefSeq" id="WP_105722528.1">
    <property type="nucleotide sequence ID" value="NZ_PVBS01000001.1"/>
</dbReference>
<comment type="caution">
    <text evidence="7">The sequence shown here is derived from an EMBL/GenBank/DDBJ whole genome shotgun (WGS) entry which is preliminary data.</text>
</comment>
<dbReference type="EMBL" id="PVBS01000001">
    <property type="protein sequence ID" value="PRD56074.1"/>
    <property type="molecule type" value="Genomic_DNA"/>
</dbReference>
<accession>A0A2S9JS52</accession>
<keyword evidence="3" id="KW-0731">Sigma factor</keyword>
<dbReference type="AlphaFoldDB" id="A0A2S9JS52"/>
<keyword evidence="4" id="KW-0804">Transcription</keyword>
<dbReference type="InterPro" id="IPR014284">
    <property type="entry name" value="RNA_pol_sigma-70_dom"/>
</dbReference>
<dbReference type="InterPro" id="IPR039425">
    <property type="entry name" value="RNA_pol_sigma-70-like"/>
</dbReference>
<feature type="domain" description="RNA polymerase sigma-70 region 2" evidence="5">
    <location>
        <begin position="37"/>
        <end position="100"/>
    </location>
</feature>
<evidence type="ECO:0000259" key="6">
    <source>
        <dbReference type="Pfam" id="PF08281"/>
    </source>
</evidence>
<dbReference type="SUPFAM" id="SSF88659">
    <property type="entry name" value="Sigma3 and sigma4 domains of RNA polymerase sigma factors"/>
    <property type="match status" value="1"/>
</dbReference>
<dbReference type="InterPro" id="IPR007627">
    <property type="entry name" value="RNA_pol_sigma70_r2"/>
</dbReference>
<evidence type="ECO:0000313" key="7">
    <source>
        <dbReference type="EMBL" id="PRD56074.1"/>
    </source>
</evidence>
<comment type="similarity">
    <text evidence="1">Belongs to the sigma-70 factor family. ECF subfamily.</text>
</comment>
<organism evidence="7 8">
    <name type="scientific">Sphingobacterium gobiense</name>
    <dbReference type="NCBI Taxonomy" id="1382456"/>
    <lineage>
        <taxon>Bacteria</taxon>
        <taxon>Pseudomonadati</taxon>
        <taxon>Bacteroidota</taxon>
        <taxon>Sphingobacteriia</taxon>
        <taxon>Sphingobacteriales</taxon>
        <taxon>Sphingobacteriaceae</taxon>
        <taxon>Sphingobacterium</taxon>
    </lineage>
</organism>
<dbReference type="GO" id="GO:0016987">
    <property type="term" value="F:sigma factor activity"/>
    <property type="evidence" value="ECO:0007669"/>
    <property type="project" value="UniProtKB-KW"/>
</dbReference>
<dbReference type="NCBIfam" id="TIGR02937">
    <property type="entry name" value="sigma70-ECF"/>
    <property type="match status" value="1"/>
</dbReference>
<dbReference type="InterPro" id="IPR013324">
    <property type="entry name" value="RNA_pol_sigma_r3/r4-like"/>
</dbReference>
<dbReference type="InterPro" id="IPR013325">
    <property type="entry name" value="RNA_pol_sigma_r2"/>
</dbReference>
<dbReference type="SUPFAM" id="SSF88946">
    <property type="entry name" value="Sigma2 domain of RNA polymerase sigma factors"/>
    <property type="match status" value="1"/>
</dbReference>
<feature type="domain" description="RNA polymerase sigma factor 70 region 4 type 2" evidence="6">
    <location>
        <begin position="135"/>
        <end position="186"/>
    </location>
</feature>
<name>A0A2S9JS52_9SPHI</name>
<keyword evidence="8" id="KW-1185">Reference proteome</keyword>
<proteinExistence type="inferred from homology"/>
<evidence type="ECO:0000256" key="1">
    <source>
        <dbReference type="ARBA" id="ARBA00010641"/>
    </source>
</evidence>
<dbReference type="Pfam" id="PF04542">
    <property type="entry name" value="Sigma70_r2"/>
    <property type="match status" value="1"/>
</dbReference>
<keyword evidence="2" id="KW-0805">Transcription regulation</keyword>
<dbReference type="OrthoDB" id="656273at2"/>
<protein>
    <recommendedName>
        <fullName evidence="9">RNA polymerase subunit sigma-70</fullName>
    </recommendedName>
</protein>
<evidence type="ECO:0008006" key="9">
    <source>
        <dbReference type="Google" id="ProtNLM"/>
    </source>
</evidence>
<dbReference type="Proteomes" id="UP000238642">
    <property type="component" value="Unassembled WGS sequence"/>
</dbReference>
<dbReference type="Pfam" id="PF08281">
    <property type="entry name" value="Sigma70_r4_2"/>
    <property type="match status" value="1"/>
</dbReference>
<dbReference type="GO" id="GO:0006352">
    <property type="term" value="P:DNA-templated transcription initiation"/>
    <property type="evidence" value="ECO:0007669"/>
    <property type="project" value="InterPro"/>
</dbReference>
<reference evidence="7 8" key="1">
    <citation type="submission" date="2018-02" db="EMBL/GenBank/DDBJ databases">
        <title>The draft genome of Sphingobacterium gobiense H7.</title>
        <authorList>
            <person name="Li L."/>
            <person name="Liu L."/>
            <person name="Zhang X."/>
            <person name="Wang T."/>
            <person name="Liang L."/>
        </authorList>
    </citation>
    <scope>NUCLEOTIDE SEQUENCE [LARGE SCALE GENOMIC DNA]</scope>
    <source>
        <strain evidence="7 8">ACCC 05757</strain>
    </source>
</reference>
<evidence type="ECO:0000256" key="2">
    <source>
        <dbReference type="ARBA" id="ARBA00023015"/>
    </source>
</evidence>
<gene>
    <name evidence="7" type="ORF">C5749_01965</name>
</gene>
<sequence>MASGWTRGENDMNREMEKAIFLNDMGNGEVEGLTAAYRLYRQPLLFFVIRYVGSREVAEDIVADVFVGAWNARNNLRSVDSLRAYLYVTAKNASLNYLRRPQAIALEDVPADFEETLLGDDDLFGNIVRTELIKSIMEEVDKLPLKQQEVFRYTFLEDLSVTEISEKLQLTATAVYANRSRAIATLRELLMKKGVVVPLSLLHVLFS</sequence>
<evidence type="ECO:0000259" key="5">
    <source>
        <dbReference type="Pfam" id="PF04542"/>
    </source>
</evidence>
<dbReference type="PANTHER" id="PTHR43133">
    <property type="entry name" value="RNA POLYMERASE ECF-TYPE SIGMA FACTO"/>
    <property type="match status" value="1"/>
</dbReference>
<dbReference type="PANTHER" id="PTHR43133:SF46">
    <property type="entry name" value="RNA POLYMERASE SIGMA-70 FACTOR ECF SUBFAMILY"/>
    <property type="match status" value="1"/>
</dbReference>
<dbReference type="InterPro" id="IPR013249">
    <property type="entry name" value="RNA_pol_sigma70_r4_t2"/>
</dbReference>
<dbReference type="Gene3D" id="1.10.1740.10">
    <property type="match status" value="1"/>
</dbReference>
<dbReference type="InterPro" id="IPR036388">
    <property type="entry name" value="WH-like_DNA-bd_sf"/>
</dbReference>
<evidence type="ECO:0000313" key="8">
    <source>
        <dbReference type="Proteomes" id="UP000238642"/>
    </source>
</evidence>
<dbReference type="GO" id="GO:0003677">
    <property type="term" value="F:DNA binding"/>
    <property type="evidence" value="ECO:0007669"/>
    <property type="project" value="InterPro"/>
</dbReference>
<evidence type="ECO:0000256" key="4">
    <source>
        <dbReference type="ARBA" id="ARBA00023163"/>
    </source>
</evidence>
<dbReference type="Gene3D" id="1.10.10.10">
    <property type="entry name" value="Winged helix-like DNA-binding domain superfamily/Winged helix DNA-binding domain"/>
    <property type="match status" value="1"/>
</dbReference>
<evidence type="ECO:0000256" key="3">
    <source>
        <dbReference type="ARBA" id="ARBA00023082"/>
    </source>
</evidence>